<dbReference type="PROSITE" id="PS50977">
    <property type="entry name" value="HTH_TETR_2"/>
    <property type="match status" value="1"/>
</dbReference>
<dbReference type="EMBL" id="MVHT01000005">
    <property type="protein sequence ID" value="ORB10122.1"/>
    <property type="molecule type" value="Genomic_DNA"/>
</dbReference>
<sequence>MSTSHEVRRRNYDNRRRQADAEARQHRIVQEATTLFVEQGFAATSIDQIAKAAEVSAQTIYATHGSKAGVLSRAIDVAVVGDHAPDTVADRLPVLTGDSIESYHVFFAVTASFVRGLHERVAPLVRVMLQAGLDEVRMRLTREMHANCALLVARLGSAMRTGLTEAQAADILVTIQSPYVYSMLIDDVGWSPDQYEQWLADTLARMLLRPELLAE</sequence>
<keyword evidence="2 4" id="KW-0238">DNA-binding</keyword>
<comment type="caution">
    <text evidence="7">The sequence shown here is derived from an EMBL/GenBank/DDBJ whole genome shotgun (WGS) entry which is preliminary data.</text>
</comment>
<name>A0A1E3SBH4_MYCIE</name>
<evidence type="ECO:0000256" key="3">
    <source>
        <dbReference type="ARBA" id="ARBA00023163"/>
    </source>
</evidence>
<dbReference type="GO" id="GO:0003700">
    <property type="term" value="F:DNA-binding transcription factor activity"/>
    <property type="evidence" value="ECO:0007669"/>
    <property type="project" value="TreeGrafter"/>
</dbReference>
<gene>
    <name evidence="7" type="ORF">BST27_03045</name>
</gene>
<keyword evidence="3" id="KW-0804">Transcription</keyword>
<organism evidence="7 8">
    <name type="scientific">Mycobacterium intermedium</name>
    <dbReference type="NCBI Taxonomy" id="28445"/>
    <lineage>
        <taxon>Bacteria</taxon>
        <taxon>Bacillati</taxon>
        <taxon>Actinomycetota</taxon>
        <taxon>Actinomycetes</taxon>
        <taxon>Mycobacteriales</taxon>
        <taxon>Mycobacteriaceae</taxon>
        <taxon>Mycobacterium</taxon>
        <taxon>Mycobacterium simiae complex</taxon>
    </lineage>
</organism>
<dbReference type="AlphaFoldDB" id="A0A1E3SBH4"/>
<keyword evidence="8" id="KW-1185">Reference proteome</keyword>
<dbReference type="GO" id="GO:0000976">
    <property type="term" value="F:transcription cis-regulatory region binding"/>
    <property type="evidence" value="ECO:0007669"/>
    <property type="project" value="TreeGrafter"/>
</dbReference>
<dbReference type="Gene3D" id="1.10.357.10">
    <property type="entry name" value="Tetracycline Repressor, domain 2"/>
    <property type="match status" value="1"/>
</dbReference>
<dbReference type="InterPro" id="IPR050109">
    <property type="entry name" value="HTH-type_TetR-like_transc_reg"/>
</dbReference>
<proteinExistence type="predicted"/>
<accession>A0A1E3SBH4</accession>
<dbReference type="SUPFAM" id="SSF46689">
    <property type="entry name" value="Homeodomain-like"/>
    <property type="match status" value="1"/>
</dbReference>
<dbReference type="Pfam" id="PF00440">
    <property type="entry name" value="TetR_N"/>
    <property type="match status" value="1"/>
</dbReference>
<feature type="domain" description="HTH tetR-type" evidence="6">
    <location>
        <begin position="22"/>
        <end position="82"/>
    </location>
</feature>
<evidence type="ECO:0000256" key="2">
    <source>
        <dbReference type="ARBA" id="ARBA00023125"/>
    </source>
</evidence>
<protein>
    <submittedName>
        <fullName evidence="7">TetR family transcriptional regulator</fullName>
    </submittedName>
</protein>
<dbReference type="InterPro" id="IPR009057">
    <property type="entry name" value="Homeodomain-like_sf"/>
</dbReference>
<feature type="DNA-binding region" description="H-T-H motif" evidence="4">
    <location>
        <begin position="45"/>
        <end position="64"/>
    </location>
</feature>
<feature type="region of interest" description="Disordered" evidence="5">
    <location>
        <begin position="1"/>
        <end position="24"/>
    </location>
</feature>
<reference evidence="7 8" key="1">
    <citation type="submission" date="2017-02" db="EMBL/GenBank/DDBJ databases">
        <title>The new phylogeny of genus Mycobacterium.</title>
        <authorList>
            <person name="Tortoli E."/>
            <person name="Trovato A."/>
            <person name="Cirillo D.M."/>
        </authorList>
    </citation>
    <scope>NUCLEOTIDE SEQUENCE [LARGE SCALE GENOMIC DNA]</scope>
    <source>
        <strain evidence="7 8">DSM 44049</strain>
    </source>
</reference>
<dbReference type="PANTHER" id="PTHR30055:SF234">
    <property type="entry name" value="HTH-TYPE TRANSCRIPTIONAL REGULATOR BETI"/>
    <property type="match status" value="1"/>
</dbReference>
<evidence type="ECO:0000256" key="1">
    <source>
        <dbReference type="ARBA" id="ARBA00023015"/>
    </source>
</evidence>
<keyword evidence="1" id="KW-0805">Transcription regulation</keyword>
<evidence type="ECO:0000313" key="7">
    <source>
        <dbReference type="EMBL" id="ORB10122.1"/>
    </source>
</evidence>
<evidence type="ECO:0000313" key="8">
    <source>
        <dbReference type="Proteomes" id="UP000192739"/>
    </source>
</evidence>
<dbReference type="RefSeq" id="WP_069420401.1">
    <property type="nucleotide sequence ID" value="NZ_CBCRZH010000016.1"/>
</dbReference>
<dbReference type="InterPro" id="IPR001647">
    <property type="entry name" value="HTH_TetR"/>
</dbReference>
<evidence type="ECO:0000256" key="5">
    <source>
        <dbReference type="SAM" id="MobiDB-lite"/>
    </source>
</evidence>
<dbReference type="Proteomes" id="UP000192739">
    <property type="component" value="Unassembled WGS sequence"/>
</dbReference>
<dbReference type="OrthoDB" id="4823039at2"/>
<evidence type="ECO:0000259" key="6">
    <source>
        <dbReference type="PROSITE" id="PS50977"/>
    </source>
</evidence>
<dbReference type="PANTHER" id="PTHR30055">
    <property type="entry name" value="HTH-TYPE TRANSCRIPTIONAL REGULATOR RUTR"/>
    <property type="match status" value="1"/>
</dbReference>
<evidence type="ECO:0000256" key="4">
    <source>
        <dbReference type="PROSITE-ProRule" id="PRU00335"/>
    </source>
</evidence>